<name>A0ABN8XY23_RANTA</name>
<keyword evidence="1" id="KW-0472">Membrane</keyword>
<evidence type="ECO:0000313" key="2">
    <source>
        <dbReference type="EMBL" id="CAI9154230.1"/>
    </source>
</evidence>
<evidence type="ECO:0000256" key="1">
    <source>
        <dbReference type="SAM" id="Phobius"/>
    </source>
</evidence>
<reference evidence="2" key="1">
    <citation type="submission" date="2023-04" db="EMBL/GenBank/DDBJ databases">
        <authorList>
            <consortium name="ELIXIR-Norway"/>
        </authorList>
    </citation>
    <scope>NUCLEOTIDE SEQUENCE [LARGE SCALE GENOMIC DNA]</scope>
</reference>
<sequence length="116" mass="12728">MLDGISSPPASFWRITIFPLTKAGLHFTFIIIGFLNLLFTLHHLLWKEVVGCQECVSLCNLFPVVELVETCLHVDSVQKSMMVIMALPPLPESGAEGICCECRVQSCLSQDSGMGS</sequence>
<evidence type="ECO:0000313" key="3">
    <source>
        <dbReference type="Proteomes" id="UP001176941"/>
    </source>
</evidence>
<gene>
    <name evidence="2" type="ORF">MRATA1EN1_LOCUS3192</name>
</gene>
<feature type="transmembrane region" description="Helical" evidence="1">
    <location>
        <begin position="12"/>
        <end position="39"/>
    </location>
</feature>
<accession>A0ABN8XY23</accession>
<proteinExistence type="predicted"/>
<organism evidence="2 3">
    <name type="scientific">Rangifer tarandus platyrhynchus</name>
    <name type="common">Svalbard reindeer</name>
    <dbReference type="NCBI Taxonomy" id="3082113"/>
    <lineage>
        <taxon>Eukaryota</taxon>
        <taxon>Metazoa</taxon>
        <taxon>Chordata</taxon>
        <taxon>Craniata</taxon>
        <taxon>Vertebrata</taxon>
        <taxon>Euteleostomi</taxon>
        <taxon>Mammalia</taxon>
        <taxon>Eutheria</taxon>
        <taxon>Laurasiatheria</taxon>
        <taxon>Artiodactyla</taxon>
        <taxon>Ruminantia</taxon>
        <taxon>Pecora</taxon>
        <taxon>Cervidae</taxon>
        <taxon>Odocoileinae</taxon>
        <taxon>Rangifer</taxon>
    </lineage>
</organism>
<keyword evidence="3" id="KW-1185">Reference proteome</keyword>
<dbReference type="Proteomes" id="UP001176941">
    <property type="component" value="Chromosome 11"/>
</dbReference>
<dbReference type="EMBL" id="OX459947">
    <property type="protein sequence ID" value="CAI9154230.1"/>
    <property type="molecule type" value="Genomic_DNA"/>
</dbReference>
<keyword evidence="1" id="KW-1133">Transmembrane helix</keyword>
<protein>
    <submittedName>
        <fullName evidence="2">Uncharacterized protein</fullName>
    </submittedName>
</protein>
<keyword evidence="1" id="KW-0812">Transmembrane</keyword>